<feature type="compositionally biased region" description="Polar residues" evidence="6">
    <location>
        <begin position="1510"/>
        <end position="1532"/>
    </location>
</feature>
<keyword evidence="3 5" id="KW-0067">ATP-binding</keyword>
<keyword evidence="9" id="KW-1185">Reference proteome</keyword>
<dbReference type="InterPro" id="IPR027417">
    <property type="entry name" value="P-loop_NTPase"/>
</dbReference>
<accession>A0A183ABE0</accession>
<feature type="region of interest" description="Disordered" evidence="6">
    <location>
        <begin position="1175"/>
        <end position="1206"/>
    </location>
</feature>
<dbReference type="SUPFAM" id="SSF52540">
    <property type="entry name" value="P-loop containing nucleoside triphosphate hydrolases"/>
    <property type="match status" value="1"/>
</dbReference>
<feature type="compositionally biased region" description="Low complexity" evidence="6">
    <location>
        <begin position="1539"/>
        <end position="1549"/>
    </location>
</feature>
<feature type="binding site" evidence="5">
    <location>
        <begin position="64"/>
        <end position="71"/>
    </location>
    <ligand>
        <name>ATP</name>
        <dbReference type="ChEBI" id="CHEBI:30616"/>
    </ligand>
</feature>
<dbReference type="GO" id="GO:0008017">
    <property type="term" value="F:microtubule binding"/>
    <property type="evidence" value="ECO:0007669"/>
    <property type="project" value="InterPro"/>
</dbReference>
<reference evidence="10" key="1">
    <citation type="submission" date="2016-06" db="UniProtKB">
        <authorList>
            <consortium name="WormBaseParasite"/>
        </authorList>
    </citation>
    <scope>IDENTIFICATION</scope>
</reference>
<evidence type="ECO:0000313" key="10">
    <source>
        <dbReference type="WBParaSite" id="ECPE_0000428401-mRNA-1"/>
    </source>
</evidence>
<feature type="compositionally biased region" description="Polar residues" evidence="6">
    <location>
        <begin position="449"/>
        <end position="464"/>
    </location>
</feature>
<dbReference type="PROSITE" id="PS50067">
    <property type="entry name" value="KINESIN_MOTOR_2"/>
    <property type="match status" value="1"/>
</dbReference>
<dbReference type="GO" id="GO:0005524">
    <property type="term" value="F:ATP binding"/>
    <property type="evidence" value="ECO:0007669"/>
    <property type="project" value="UniProtKB-UniRule"/>
</dbReference>
<dbReference type="WBParaSite" id="ECPE_0000428401-mRNA-1">
    <property type="protein sequence ID" value="ECPE_0000428401-mRNA-1"/>
    <property type="gene ID" value="ECPE_0000428401"/>
</dbReference>
<dbReference type="InterPro" id="IPR027640">
    <property type="entry name" value="Kinesin-like_fam"/>
</dbReference>
<name>A0A183ABE0_9TREM</name>
<dbReference type="PANTHER" id="PTHR21608:SF7">
    <property type="entry name" value="KINESIN-LIKE PROTEIN CG14535"/>
    <property type="match status" value="1"/>
</dbReference>
<dbReference type="OrthoDB" id="8862460at2759"/>
<proteinExistence type="inferred from homology"/>
<evidence type="ECO:0000256" key="6">
    <source>
        <dbReference type="SAM" id="MobiDB-lite"/>
    </source>
</evidence>
<feature type="region of interest" description="Disordered" evidence="6">
    <location>
        <begin position="265"/>
        <end position="308"/>
    </location>
</feature>
<gene>
    <name evidence="8" type="ORF">ECPE_LOCUS4275</name>
</gene>
<reference evidence="8 9" key="2">
    <citation type="submission" date="2018-11" db="EMBL/GenBank/DDBJ databases">
        <authorList>
            <consortium name="Pathogen Informatics"/>
        </authorList>
    </citation>
    <scope>NUCLEOTIDE SEQUENCE [LARGE SCALE GENOMIC DNA]</scope>
    <source>
        <strain evidence="8 9">Egypt</strain>
    </source>
</reference>
<evidence type="ECO:0000256" key="3">
    <source>
        <dbReference type="ARBA" id="ARBA00022840"/>
    </source>
</evidence>
<keyword evidence="2 5" id="KW-0547">Nucleotide-binding</keyword>
<dbReference type="PANTHER" id="PTHR21608">
    <property type="entry name" value="KINESIN-LIKE PROTEIN CG14535"/>
    <property type="match status" value="1"/>
</dbReference>
<evidence type="ECO:0000256" key="2">
    <source>
        <dbReference type="ARBA" id="ARBA00022741"/>
    </source>
</evidence>
<comment type="subcellular location">
    <subcellularLocation>
        <location evidence="1">Cytoplasm</location>
        <location evidence="1">Cytoskeleton</location>
    </subcellularLocation>
</comment>
<evidence type="ECO:0000313" key="8">
    <source>
        <dbReference type="EMBL" id="VDP72124.1"/>
    </source>
</evidence>
<organism evidence="10">
    <name type="scientific">Echinostoma caproni</name>
    <dbReference type="NCBI Taxonomy" id="27848"/>
    <lineage>
        <taxon>Eukaryota</taxon>
        <taxon>Metazoa</taxon>
        <taxon>Spiralia</taxon>
        <taxon>Lophotrochozoa</taxon>
        <taxon>Platyhelminthes</taxon>
        <taxon>Trematoda</taxon>
        <taxon>Digenea</taxon>
        <taxon>Plagiorchiida</taxon>
        <taxon>Echinostomata</taxon>
        <taxon>Echinostomatoidea</taxon>
        <taxon>Echinostomatidae</taxon>
        <taxon>Echinostoma</taxon>
    </lineage>
</organism>
<dbReference type="GO" id="GO:0007018">
    <property type="term" value="P:microtubule-based movement"/>
    <property type="evidence" value="ECO:0007669"/>
    <property type="project" value="InterPro"/>
</dbReference>
<sequence>MNCRKFTNLFGSGGRRGNPPAPKQFTFDAVLTKEVAMTGLCSLAITDTIRAVLRGQDGCILTIGHKRTGKSYTMFGSDRSMDGIGVIPCAIAWLFQLLSRQRDSEGIRFSVRVSAVEIYGTEERFQDLLSDAALTMGDDISLETYPPSHYLASTNKPRSSQGDSSRSDGDSVATCTVAALTKRSELRASSADKAAHLLDVALAHRACVRDRNQSSGLSHMLFTLHIYQCRVEQNEHGTSVSGGRTRLHFLDLGCGRYTHHTSSIISMGLDQRKQSRTRSVRPSENLSEPGSPETRGLSGPDPNNANQSTRCLSLSAMANVLLALLTGQRHLPFRDSALTYILREAMSGNQVQPCILAHVSSSTQHYTETLQASVVVQLAAKLSRLRRRRVGVLGSGVHLAESYASSPSESTSLDDTASSSVEGASQSTGRRERLYRRRYKGPRMGRSSYARSVSSLGSDLDFTSGSEQSCETVIYLGNHGSSYTGTNDPRLVPGWSQIHSGTREHRPIRRLGPRGTADGSVDMPGDVLGQKMFSEYMNSAGTCPTVLEDAPMERRSSSGSGQNTNHLSIGPVKRMMPRTNATVWPRSVSFRKAKECLDTNTETWVDGPKAMVTMCSTPVVTSDNPLDHAQTESHRSKLSIENASQISAKMEEATPMGIGLHETSTVGFVPSSEHWNKEDWNTQSITPSAIDTRLTIPSIGVPNYTESPSSIDEAFALLAHYPSTESTTNKWDLSKYRLLSLNKSGTSANGACGASAVEDNLFSLDVPDSLCQSASSSSTLERDVGLLPRALSDISERTEETEGLPDCATMPKKQTGSTMFAVKSQTQPNSCAPCLRSNSLEPVRSVYPTEASLKLMELRKQIRSASGQSHEEQPVTVGSSALPVDYTRNLSLNSSSSTANLATAPIPISSSPMVVSGSTSMRKNQLYSSCTNSVAENTSGGAMPAKVSEQNKGPEPNGTTLSGRGPNQDCAAVELSTFGTNSPNPRKETQIRKTEESKASSGVCAPAAKPTAPHHRNSHVTGGNSLLRVAAWVNSIGLLNSEQSAPGEASGLPYTDSVALSPERPVCTNESWLRHPSGPTDLSPELYPHCMVGMSTFGRTFNSPKSDRIQLRRSSINTNLTTTTTTSASPARQNNVSQNTGLVHRNCQEPYNLSAPNDSIDIRFRGPHLVPTVSPIRIPSASDRNPGETESTNVTGPFVSSIEEPKDKRKSRLRFLTLPLFRGLRIRHREKKTKKDKSSWTAISDEGSKSPDIQPAPFASTNSPPNDPISYSPCAWFASTHSGSNNDGPQATPLDTFRPCVGLSTEAYQQLSPARQTQLLVSRSEAYMPCPQSVGERPGHGWIENRAILSEQNRFRECHMDSGGSCASPSHFNPPGSPSWHMKKYERDPLPNDLPNSSAGPMSAVCYNNHSNSNMNNSNNQNTGGLLLASVYRSGRRSVTGGAASSGYESMRFGASDLSSLSHPDSASDCSGLVPSRLISLKDTSGCALCTDSTGPGRRCHGTVGRIHGSTGSIGQISSPNGHMRSARNSSQRAKKPKAAATATAVCGP</sequence>
<dbReference type="InterPro" id="IPR001752">
    <property type="entry name" value="Kinesin_motor_dom"/>
</dbReference>
<feature type="region of interest" description="Disordered" evidence="6">
    <location>
        <begin position="932"/>
        <end position="1019"/>
    </location>
</feature>
<evidence type="ECO:0000259" key="7">
    <source>
        <dbReference type="PROSITE" id="PS50067"/>
    </source>
</evidence>
<dbReference type="Gene3D" id="3.40.850.10">
    <property type="entry name" value="Kinesin motor domain"/>
    <property type="match status" value="1"/>
</dbReference>
<dbReference type="Pfam" id="PF00225">
    <property type="entry name" value="Kinesin"/>
    <property type="match status" value="2"/>
</dbReference>
<comment type="similarity">
    <text evidence="5">Belongs to the TRAFAC class myosin-kinesin ATPase superfamily. Kinesin family.</text>
</comment>
<feature type="compositionally biased region" description="Polar residues" evidence="6">
    <location>
        <begin position="413"/>
        <end position="428"/>
    </location>
</feature>
<evidence type="ECO:0000256" key="4">
    <source>
        <dbReference type="ARBA" id="ARBA00023212"/>
    </source>
</evidence>
<keyword evidence="4" id="KW-0206">Cytoskeleton</keyword>
<dbReference type="GO" id="GO:0005856">
    <property type="term" value="C:cytoskeleton"/>
    <property type="evidence" value="ECO:0007669"/>
    <property type="project" value="UniProtKB-SubCell"/>
</dbReference>
<feature type="region of interest" description="Disordered" evidence="6">
    <location>
        <begin position="502"/>
        <end position="523"/>
    </location>
</feature>
<feature type="compositionally biased region" description="Basic and acidic residues" evidence="6">
    <location>
        <begin position="985"/>
        <end position="998"/>
    </location>
</feature>
<evidence type="ECO:0000256" key="1">
    <source>
        <dbReference type="ARBA" id="ARBA00004245"/>
    </source>
</evidence>
<dbReference type="GO" id="GO:0003777">
    <property type="term" value="F:microtubule motor activity"/>
    <property type="evidence" value="ECO:0007669"/>
    <property type="project" value="InterPro"/>
</dbReference>
<dbReference type="SMART" id="SM00129">
    <property type="entry name" value="KISc"/>
    <property type="match status" value="1"/>
</dbReference>
<keyword evidence="4" id="KW-0963">Cytoplasm</keyword>
<dbReference type="InterPro" id="IPR036961">
    <property type="entry name" value="Kinesin_motor_dom_sf"/>
</dbReference>
<feature type="region of interest" description="Disordered" evidence="6">
    <location>
        <begin position="149"/>
        <end position="170"/>
    </location>
</feature>
<dbReference type="PRINTS" id="PR00380">
    <property type="entry name" value="KINESINHEAVY"/>
</dbReference>
<keyword evidence="5" id="KW-0505">Motor protein</keyword>
<feature type="compositionally biased region" description="Basic residues" evidence="6">
    <location>
        <begin position="433"/>
        <end position="443"/>
    </location>
</feature>
<protein>
    <submittedName>
        <fullName evidence="10">Kinesin motor domain-containing protein</fullName>
    </submittedName>
</protein>
<dbReference type="Proteomes" id="UP000272942">
    <property type="component" value="Unassembled WGS sequence"/>
</dbReference>
<evidence type="ECO:0000256" key="5">
    <source>
        <dbReference type="PROSITE-ProRule" id="PRU00283"/>
    </source>
</evidence>
<feature type="region of interest" description="Disordered" evidence="6">
    <location>
        <begin position="1503"/>
        <end position="1549"/>
    </location>
</feature>
<evidence type="ECO:0000313" key="9">
    <source>
        <dbReference type="Proteomes" id="UP000272942"/>
    </source>
</evidence>
<feature type="region of interest" description="Disordered" evidence="6">
    <location>
        <begin position="404"/>
        <end position="464"/>
    </location>
</feature>
<dbReference type="EMBL" id="UZAN01041146">
    <property type="protein sequence ID" value="VDP72124.1"/>
    <property type="molecule type" value="Genomic_DNA"/>
</dbReference>
<feature type="region of interest" description="Disordered" evidence="6">
    <location>
        <begin position="1229"/>
        <end position="1265"/>
    </location>
</feature>
<feature type="domain" description="Kinesin motor" evidence="7">
    <location>
        <begin position="1"/>
        <end position="382"/>
    </location>
</feature>